<dbReference type="AlphaFoldDB" id="A0AAF0EEQ3"/>
<feature type="compositionally biased region" description="Polar residues" evidence="1">
    <location>
        <begin position="106"/>
        <end position="122"/>
    </location>
</feature>
<gene>
    <name evidence="3" type="ORF">MEQU1_002920</name>
</gene>
<name>A0AAF0EEQ3_9BASI</name>
<feature type="compositionally biased region" description="Polar residues" evidence="1">
    <location>
        <begin position="140"/>
        <end position="164"/>
    </location>
</feature>
<evidence type="ECO:0000259" key="2">
    <source>
        <dbReference type="PROSITE" id="PS50196"/>
    </source>
</evidence>
<feature type="compositionally biased region" description="Pro residues" evidence="1">
    <location>
        <begin position="52"/>
        <end position="61"/>
    </location>
</feature>
<feature type="region of interest" description="Disordered" evidence="1">
    <location>
        <begin position="199"/>
        <end position="356"/>
    </location>
</feature>
<dbReference type="InterPro" id="IPR000156">
    <property type="entry name" value="Ran_bind_dom"/>
</dbReference>
<dbReference type="Proteomes" id="UP001214415">
    <property type="component" value="Chromosome 5"/>
</dbReference>
<evidence type="ECO:0000313" key="3">
    <source>
        <dbReference type="EMBL" id="WFD24223.1"/>
    </source>
</evidence>
<dbReference type="EMBL" id="CP119904">
    <property type="protein sequence ID" value="WFD24223.1"/>
    <property type="molecule type" value="Genomic_DNA"/>
</dbReference>
<dbReference type="InterPro" id="IPR011993">
    <property type="entry name" value="PH-like_dom_sf"/>
</dbReference>
<protein>
    <recommendedName>
        <fullName evidence="2">RanBD1 domain-containing protein</fullName>
    </recommendedName>
</protein>
<sequence>MGDRDVGGIRRSQSLVSGLLSWMSPFRPSTSSPDTSMDEQPFSDAPSAEVAPPAPTSPTPAAPAAASTGAAPAPMTTDVPALQPSPYARRAWPATQAPTFHPGSFETPTKRSTPALKTTSPFAANVSPGRRHAPIYLGPGTSTRKSYSPLRSSLASTHSMSALAQQRPPMLAREPAATPEKRLKTSTTSMQALDQVAFASPSTSALPSSASVSSPRKRPVDEEATMPVDHATESASVEVPVRRSARHTRAASTMREVLDAMKPLEPPKPAVPEVINPYQTRSKSTVPRPSTRSTRARALEAARQRAASEAPAADEPPKTSLLDMVERTEPLPLSPRRSLHSLRPPASPEGKSSVEGGALRLMANKPKRPSPLSMGATPIEKREAPMPAPAAEAPAPVAAAPAATRPIEPAAPLDVPSWCVITAPARRTKPTTLSGAKAEALDVAWEALPVFSFDIPAAQARSAPPTTQEAAPAASTDTSMSLGSSASSAPKEAPSLFAAPAKETSTSRPAFSFGAAAKPTAPFSLPSASQPPASVAPISEPSASKAPAAAAEAPAAEAPASEEASTSGQGEASALTACGQGEEDEVTSHEVRAKIWRLDAGAWQDMGVSILRIKTAKDTHKSRVLARNAVNGHVVLNFVLYQGLQVMCDKNVLTFLGFVDAKPCHLRCKVKTQDAAASLKEALMQYAQADES</sequence>
<feature type="compositionally biased region" description="Low complexity" evidence="1">
    <location>
        <begin position="304"/>
        <end position="313"/>
    </location>
</feature>
<feature type="compositionally biased region" description="Low complexity" evidence="1">
    <location>
        <begin position="463"/>
        <end position="493"/>
    </location>
</feature>
<feature type="compositionally biased region" description="Low complexity" evidence="1">
    <location>
        <begin position="330"/>
        <end position="344"/>
    </location>
</feature>
<keyword evidence="4" id="KW-1185">Reference proteome</keyword>
<accession>A0AAF0EEQ3</accession>
<feature type="compositionally biased region" description="Polar residues" evidence="1">
    <location>
        <begin position="277"/>
        <end position="293"/>
    </location>
</feature>
<proteinExistence type="predicted"/>
<feature type="region of interest" description="Disordered" evidence="1">
    <location>
        <begin position="523"/>
        <end position="586"/>
    </location>
</feature>
<feature type="region of interest" description="Disordered" evidence="1">
    <location>
        <begin position="17"/>
        <end position="186"/>
    </location>
</feature>
<feature type="region of interest" description="Disordered" evidence="1">
    <location>
        <begin position="459"/>
        <end position="493"/>
    </location>
</feature>
<organism evidence="3 4">
    <name type="scientific">Malassezia equina</name>
    <dbReference type="NCBI Taxonomy" id="1381935"/>
    <lineage>
        <taxon>Eukaryota</taxon>
        <taxon>Fungi</taxon>
        <taxon>Dikarya</taxon>
        <taxon>Basidiomycota</taxon>
        <taxon>Ustilaginomycotina</taxon>
        <taxon>Malasseziomycetes</taxon>
        <taxon>Malasseziales</taxon>
        <taxon>Malasseziaceae</taxon>
        <taxon>Malassezia</taxon>
    </lineage>
</organism>
<dbReference type="Pfam" id="PF00638">
    <property type="entry name" value="Ran_BP1"/>
    <property type="match status" value="1"/>
</dbReference>
<reference evidence="3" key="1">
    <citation type="submission" date="2023-03" db="EMBL/GenBank/DDBJ databases">
        <title>Mating type loci evolution in Malassezia.</title>
        <authorList>
            <person name="Coelho M.A."/>
        </authorList>
    </citation>
    <scope>NUCLEOTIDE SEQUENCE</scope>
    <source>
        <strain evidence="3">CBS 12830</strain>
    </source>
</reference>
<dbReference type="SMART" id="SM00160">
    <property type="entry name" value="RanBD"/>
    <property type="match status" value="1"/>
</dbReference>
<feature type="domain" description="RanBD1" evidence="2">
    <location>
        <begin position="581"/>
        <end position="646"/>
    </location>
</feature>
<dbReference type="PROSITE" id="PS50196">
    <property type="entry name" value="RANBD1"/>
    <property type="match status" value="1"/>
</dbReference>
<feature type="compositionally biased region" description="Low complexity" evidence="1">
    <location>
        <begin position="199"/>
        <end position="214"/>
    </location>
</feature>
<evidence type="ECO:0000256" key="1">
    <source>
        <dbReference type="SAM" id="MobiDB-lite"/>
    </source>
</evidence>
<dbReference type="CDD" id="cd13170">
    <property type="entry name" value="RanBD_NUP50"/>
    <property type="match status" value="1"/>
</dbReference>
<feature type="compositionally biased region" description="Low complexity" evidence="1">
    <location>
        <begin position="523"/>
        <end position="565"/>
    </location>
</feature>
<evidence type="ECO:0000313" key="4">
    <source>
        <dbReference type="Proteomes" id="UP001214415"/>
    </source>
</evidence>
<feature type="compositionally biased region" description="Low complexity" evidence="1">
    <location>
        <begin position="62"/>
        <end position="74"/>
    </location>
</feature>
<dbReference type="Gene3D" id="2.30.29.30">
    <property type="entry name" value="Pleckstrin-homology domain (PH domain)/Phosphotyrosine-binding domain (PTB)"/>
    <property type="match status" value="1"/>
</dbReference>
<dbReference type="SUPFAM" id="SSF50729">
    <property type="entry name" value="PH domain-like"/>
    <property type="match status" value="1"/>
</dbReference>